<accession>A0AAW9EF63</accession>
<feature type="non-terminal residue" evidence="2">
    <location>
        <position position="84"/>
    </location>
</feature>
<evidence type="ECO:0000313" key="2">
    <source>
        <dbReference type="EMBL" id="MDX7018857.1"/>
    </source>
</evidence>
<dbReference type="InterPro" id="IPR044016">
    <property type="entry name" value="Big_13"/>
</dbReference>
<feature type="non-terminal residue" evidence="2">
    <location>
        <position position="1"/>
    </location>
</feature>
<protein>
    <submittedName>
        <fullName evidence="2">Ig-like domain-containing protein</fullName>
    </submittedName>
</protein>
<dbReference type="Pfam" id="PF19077">
    <property type="entry name" value="Big_13"/>
    <property type="match status" value="1"/>
</dbReference>
<evidence type="ECO:0000313" key="3">
    <source>
        <dbReference type="Proteomes" id="UP001279012"/>
    </source>
</evidence>
<dbReference type="EMBL" id="JAWZZT010001397">
    <property type="protein sequence ID" value="MDX7018857.1"/>
    <property type="molecule type" value="Genomic_DNA"/>
</dbReference>
<gene>
    <name evidence="2" type="ORF">SJ059_30995</name>
</gene>
<sequence length="84" mass="8545">QVQLVGKATAGSTIIITDVGGVQLGTVKADANGNWEFTPTSSLSDGAHTLRITGTDPSNNPLTPIDFDLVVDTVAPVAPAITDV</sequence>
<feature type="domain" description="Bacterial Ig-like" evidence="1">
    <location>
        <begin position="3"/>
        <end position="73"/>
    </location>
</feature>
<dbReference type="Proteomes" id="UP001279012">
    <property type="component" value="Unassembled WGS sequence"/>
</dbReference>
<evidence type="ECO:0000259" key="1">
    <source>
        <dbReference type="Pfam" id="PF19077"/>
    </source>
</evidence>
<organism evidence="2 3">
    <name type="scientific">Klebsiella aerogenes</name>
    <name type="common">Enterobacter aerogenes</name>
    <dbReference type="NCBI Taxonomy" id="548"/>
    <lineage>
        <taxon>Bacteria</taxon>
        <taxon>Pseudomonadati</taxon>
        <taxon>Pseudomonadota</taxon>
        <taxon>Gammaproteobacteria</taxon>
        <taxon>Enterobacterales</taxon>
        <taxon>Enterobacteriaceae</taxon>
        <taxon>Klebsiella/Raoultella group</taxon>
        <taxon>Klebsiella</taxon>
    </lineage>
</organism>
<name>A0AAW9EF63_KLEAE</name>
<dbReference type="Gene3D" id="3.30.420.430">
    <property type="match status" value="1"/>
</dbReference>
<comment type="caution">
    <text evidence="2">The sequence shown here is derived from an EMBL/GenBank/DDBJ whole genome shotgun (WGS) entry which is preliminary data.</text>
</comment>
<proteinExistence type="predicted"/>
<dbReference type="AlphaFoldDB" id="A0AAW9EF63"/>
<reference evidence="2" key="1">
    <citation type="submission" date="2023-11" db="EMBL/GenBank/DDBJ databases">
        <title>Detection of rare carbapenemases in Enterobacterales - comparison of two colorimetric and two CIM-based carbapenemase assays.</title>
        <authorList>
            <person name="Schaffarczyk L."/>
            <person name="Noster J."/>
            <person name="Stelzer Y."/>
            <person name="Sattler J."/>
            <person name="Gatermann S."/>
            <person name="Hamprecht A."/>
        </authorList>
    </citation>
    <scope>NUCLEOTIDE SEQUENCE</scope>
    <source>
        <strain evidence="2">CIM-Cont-037</strain>
    </source>
</reference>